<evidence type="ECO:0000313" key="16">
    <source>
        <dbReference type="EMBL" id="MCI2285809.1"/>
    </source>
</evidence>
<dbReference type="CDD" id="cd00082">
    <property type="entry name" value="HisKA"/>
    <property type="match status" value="1"/>
</dbReference>
<proteinExistence type="predicted"/>
<evidence type="ECO:0000256" key="2">
    <source>
        <dbReference type="ARBA" id="ARBA00004651"/>
    </source>
</evidence>
<dbReference type="Pfam" id="PF02518">
    <property type="entry name" value="HATPase_c"/>
    <property type="match status" value="1"/>
</dbReference>
<keyword evidence="7" id="KW-0812">Transmembrane</keyword>
<dbReference type="Proteomes" id="UP001139646">
    <property type="component" value="Unassembled WGS sequence"/>
</dbReference>
<feature type="domain" description="Histidine kinase" evidence="14">
    <location>
        <begin position="74"/>
        <end position="289"/>
    </location>
</feature>
<evidence type="ECO:0000259" key="14">
    <source>
        <dbReference type="PROSITE" id="PS50109"/>
    </source>
</evidence>
<keyword evidence="12" id="KW-0902">Two-component regulatory system</keyword>
<evidence type="ECO:0000256" key="1">
    <source>
        <dbReference type="ARBA" id="ARBA00000085"/>
    </source>
</evidence>
<evidence type="ECO:0000256" key="7">
    <source>
        <dbReference type="ARBA" id="ARBA00022692"/>
    </source>
</evidence>
<protein>
    <recommendedName>
        <fullName evidence="3">histidine kinase</fullName>
        <ecNumber evidence="3">2.7.13.3</ecNumber>
    </recommendedName>
</protein>
<evidence type="ECO:0000256" key="12">
    <source>
        <dbReference type="ARBA" id="ARBA00023012"/>
    </source>
</evidence>
<keyword evidence="13" id="KW-0472">Membrane</keyword>
<evidence type="ECO:0000256" key="9">
    <source>
        <dbReference type="ARBA" id="ARBA00022777"/>
    </source>
</evidence>
<evidence type="ECO:0000259" key="15">
    <source>
        <dbReference type="PROSITE" id="PS50885"/>
    </source>
</evidence>
<dbReference type="InterPro" id="IPR004358">
    <property type="entry name" value="Sig_transdc_His_kin-like_C"/>
</dbReference>
<dbReference type="PROSITE" id="PS50885">
    <property type="entry name" value="HAMP"/>
    <property type="match status" value="1"/>
</dbReference>
<keyword evidence="9" id="KW-0418">Kinase</keyword>
<keyword evidence="5" id="KW-0597">Phosphoprotein</keyword>
<keyword evidence="4" id="KW-1003">Cell membrane</keyword>
<evidence type="ECO:0000256" key="5">
    <source>
        <dbReference type="ARBA" id="ARBA00022553"/>
    </source>
</evidence>
<dbReference type="SUPFAM" id="SSF55874">
    <property type="entry name" value="ATPase domain of HSP90 chaperone/DNA topoisomerase II/histidine kinase"/>
    <property type="match status" value="1"/>
</dbReference>
<evidence type="ECO:0000256" key="3">
    <source>
        <dbReference type="ARBA" id="ARBA00012438"/>
    </source>
</evidence>
<dbReference type="InterPro" id="IPR003661">
    <property type="entry name" value="HisK_dim/P_dom"/>
</dbReference>
<dbReference type="EMBL" id="JAKKSL010000006">
    <property type="protein sequence ID" value="MCI2285809.1"/>
    <property type="molecule type" value="Genomic_DNA"/>
</dbReference>
<dbReference type="Gene3D" id="6.10.340.10">
    <property type="match status" value="1"/>
</dbReference>
<evidence type="ECO:0000256" key="13">
    <source>
        <dbReference type="ARBA" id="ARBA00023136"/>
    </source>
</evidence>
<organism evidence="16 17">
    <name type="scientific">Colwellia maritima</name>
    <dbReference type="NCBI Taxonomy" id="2912588"/>
    <lineage>
        <taxon>Bacteria</taxon>
        <taxon>Pseudomonadati</taxon>
        <taxon>Pseudomonadota</taxon>
        <taxon>Gammaproteobacteria</taxon>
        <taxon>Alteromonadales</taxon>
        <taxon>Colwelliaceae</taxon>
        <taxon>Colwellia</taxon>
    </lineage>
</organism>
<dbReference type="PRINTS" id="PR00344">
    <property type="entry name" value="BCTRLSENSOR"/>
</dbReference>
<dbReference type="Pfam" id="PF00672">
    <property type="entry name" value="HAMP"/>
    <property type="match status" value="1"/>
</dbReference>
<keyword evidence="8" id="KW-0547">Nucleotide-binding</keyword>
<evidence type="ECO:0000256" key="8">
    <source>
        <dbReference type="ARBA" id="ARBA00022741"/>
    </source>
</evidence>
<keyword evidence="10 16" id="KW-0067">ATP-binding</keyword>
<comment type="catalytic activity">
    <reaction evidence="1">
        <text>ATP + protein L-histidine = ADP + protein N-phospho-L-histidine.</text>
        <dbReference type="EC" id="2.7.13.3"/>
    </reaction>
</comment>
<dbReference type="Gene3D" id="1.10.287.130">
    <property type="match status" value="1"/>
</dbReference>
<dbReference type="CDD" id="cd06225">
    <property type="entry name" value="HAMP"/>
    <property type="match status" value="1"/>
</dbReference>
<keyword evidence="6" id="KW-0808">Transferase</keyword>
<name>A0ABS9X6G7_9GAMM</name>
<dbReference type="PANTHER" id="PTHR45528">
    <property type="entry name" value="SENSOR HISTIDINE KINASE CPXA"/>
    <property type="match status" value="1"/>
</dbReference>
<dbReference type="PANTHER" id="PTHR45528:SF1">
    <property type="entry name" value="SENSOR HISTIDINE KINASE CPXA"/>
    <property type="match status" value="1"/>
</dbReference>
<dbReference type="SMART" id="SM00388">
    <property type="entry name" value="HisKA"/>
    <property type="match status" value="1"/>
</dbReference>
<comment type="caution">
    <text evidence="16">The sequence shown here is derived from an EMBL/GenBank/DDBJ whole genome shotgun (WGS) entry which is preliminary data.</text>
</comment>
<dbReference type="InterPro" id="IPR003594">
    <property type="entry name" value="HATPase_dom"/>
</dbReference>
<dbReference type="InterPro" id="IPR036890">
    <property type="entry name" value="HATPase_C_sf"/>
</dbReference>
<dbReference type="InterPro" id="IPR036097">
    <property type="entry name" value="HisK_dim/P_sf"/>
</dbReference>
<accession>A0ABS9X6G7</accession>
<keyword evidence="11" id="KW-1133">Transmembrane helix</keyword>
<evidence type="ECO:0000256" key="4">
    <source>
        <dbReference type="ARBA" id="ARBA00022475"/>
    </source>
</evidence>
<evidence type="ECO:0000256" key="6">
    <source>
        <dbReference type="ARBA" id="ARBA00022679"/>
    </source>
</evidence>
<dbReference type="Gene3D" id="3.30.565.10">
    <property type="entry name" value="Histidine kinase-like ATPase, C-terminal domain"/>
    <property type="match status" value="1"/>
</dbReference>
<comment type="subcellular location">
    <subcellularLocation>
        <location evidence="2">Cell membrane</location>
        <topology evidence="2">Multi-pass membrane protein</topology>
    </subcellularLocation>
</comment>
<dbReference type="GO" id="GO:0005524">
    <property type="term" value="F:ATP binding"/>
    <property type="evidence" value="ECO:0007669"/>
    <property type="project" value="UniProtKB-KW"/>
</dbReference>
<dbReference type="SUPFAM" id="SSF47384">
    <property type="entry name" value="Homodimeric domain of signal transducing histidine kinase"/>
    <property type="match status" value="1"/>
</dbReference>
<dbReference type="InterPro" id="IPR050398">
    <property type="entry name" value="HssS/ArlS-like"/>
</dbReference>
<dbReference type="EC" id="2.7.13.3" evidence="3"/>
<dbReference type="PROSITE" id="PS50109">
    <property type="entry name" value="HIS_KIN"/>
    <property type="match status" value="1"/>
</dbReference>
<evidence type="ECO:0000256" key="11">
    <source>
        <dbReference type="ARBA" id="ARBA00022989"/>
    </source>
</evidence>
<keyword evidence="17" id="KW-1185">Reference proteome</keyword>
<dbReference type="Pfam" id="PF00512">
    <property type="entry name" value="HisKA"/>
    <property type="match status" value="1"/>
</dbReference>
<evidence type="ECO:0000256" key="10">
    <source>
        <dbReference type="ARBA" id="ARBA00022840"/>
    </source>
</evidence>
<dbReference type="RefSeq" id="WP_242288729.1">
    <property type="nucleotide sequence ID" value="NZ_JAKKSL010000006.1"/>
</dbReference>
<evidence type="ECO:0000313" key="17">
    <source>
        <dbReference type="Proteomes" id="UP001139646"/>
    </source>
</evidence>
<dbReference type="InterPro" id="IPR005467">
    <property type="entry name" value="His_kinase_dom"/>
</dbReference>
<dbReference type="SUPFAM" id="SSF158472">
    <property type="entry name" value="HAMP domain-like"/>
    <property type="match status" value="1"/>
</dbReference>
<feature type="domain" description="HAMP" evidence="15">
    <location>
        <begin position="12"/>
        <end position="66"/>
    </location>
</feature>
<gene>
    <name evidence="16" type="ORF">L3081_23545</name>
</gene>
<reference evidence="16" key="1">
    <citation type="submission" date="2022-01" db="EMBL/GenBank/DDBJ databases">
        <title>Colwellia maritima, isolated from seawater.</title>
        <authorList>
            <person name="Kristyanto S."/>
            <person name="Jung J."/>
            <person name="Jeon C.O."/>
        </authorList>
    </citation>
    <scope>NUCLEOTIDE SEQUENCE</scope>
    <source>
        <strain evidence="16">MSW7</strain>
    </source>
</reference>
<dbReference type="InterPro" id="IPR003660">
    <property type="entry name" value="HAMP_dom"/>
</dbReference>
<dbReference type="SMART" id="SM00304">
    <property type="entry name" value="HAMP"/>
    <property type="match status" value="1"/>
</dbReference>
<dbReference type="SMART" id="SM00387">
    <property type="entry name" value="HATPase_c"/>
    <property type="match status" value="1"/>
</dbReference>
<sequence length="289" mass="31853">MISFLLCLLLAHSFSKPVRLIKKAATKLGQGDFDTRVEGVSQLNGELGQLATSFNVMAEQLQQNQTAQRRLLGDVSHELRSPLTRLQMALGLAQQDSTSTEGREQYLQRCQREIDRLDHMIENVLSLSRLENTLHTTESEQVNMSALIKNIVNDEQFVADKKSISIEVNTPENVIIEADQTLLTSAISNVLSNAVKYSPESSVIEVTLTTDKQHVTLVISDCGEGVPEEALTQLFTPFYRVNLARDRNTGGTGLGLAIAKQAITAHQGEIFAKNNANKGLSVIIHIPYL</sequence>